<dbReference type="EMBL" id="JAAGAX010000011">
    <property type="protein sequence ID" value="KAF2299573.1"/>
    <property type="molecule type" value="Genomic_DNA"/>
</dbReference>
<dbReference type="PANTHER" id="PTHR36034:SF2">
    <property type="entry name" value="EXPRESSED PROTEIN"/>
    <property type="match status" value="1"/>
</dbReference>
<gene>
    <name evidence="2" type="ORF">GH714_038235</name>
</gene>
<feature type="compositionally biased region" description="Polar residues" evidence="1">
    <location>
        <begin position="186"/>
        <end position="196"/>
    </location>
</feature>
<evidence type="ECO:0000313" key="2">
    <source>
        <dbReference type="EMBL" id="KAF2299573.1"/>
    </source>
</evidence>
<proteinExistence type="predicted"/>
<sequence>MNFLQRYTSATHNVVTEQVPVHEPPADSRYASKPSATLEGLIAEDPFLLSPPAEGHGGEAQATGDENGTVGGVSSKNYSFAVENHLDVSEGEGWITIPHGELPDGWNNAPDIRSLRSLDRSFVFPGEQVHILACLSAYKQDTEIITPFKVAAVMSKNGIGQDPEKQNGNAKEGTSSVSGEGEVSTDGQVIDQNGNEPSKKKIDLQKDISASESILRMEDHKRQTEMLLQRFRNSHFFVRIAESGEPLWSKKGASDPKSSELDDQNSSENEKKTANNMSQLGALIDRGDFDACVSGGAARNAVKCFSLSNGDIVATDSHSISLSGRMQLLLQVNIGVNFIRDPVIEILQFEKNHERNLSAENWDNLNGNYDPCGELLKWLLPLDNTLPPPARALSPPHLGSGSEIGGASQKSALLNVSPTSNPDIVIYIDAITIVIEEASKPGSPSSLPIACIEAGNDYCLPNLALSFLIFGGLCLVFVSILYKSSNLLVQVIPTHLVRLRLKQGLFVYICNEALNVMPMSVNFNHLGAWKPILLLLVGGVKSTLLFLNQHVLCIRILKLMVKKFPRHQVLILRITLREGGVFQMPISMQLWYLVDATTLNQGCFSSGQLVGDQYLKGSYDIGRIGNVRTISGSNERASQLPVQVLTLQASNLTSEDLTMTVLAPASFTSPPSVGSLSSPRSPMSPLVSLSESIGRINGERHGAAIRG</sequence>
<feature type="compositionally biased region" description="Low complexity" evidence="1">
    <location>
        <begin position="172"/>
        <end position="185"/>
    </location>
</feature>
<keyword evidence="3" id="KW-1185">Reference proteome</keyword>
<reference evidence="2 3" key="1">
    <citation type="journal article" date="2020" name="Mol. Plant">
        <title>The Chromosome-Based Rubber Tree Genome Provides New Insights into Spurge Genome Evolution and Rubber Biosynthesis.</title>
        <authorList>
            <person name="Liu J."/>
            <person name="Shi C."/>
            <person name="Shi C.C."/>
            <person name="Li W."/>
            <person name="Zhang Q.J."/>
            <person name="Zhang Y."/>
            <person name="Li K."/>
            <person name="Lu H.F."/>
            <person name="Shi C."/>
            <person name="Zhu S.T."/>
            <person name="Xiao Z.Y."/>
            <person name="Nan H."/>
            <person name="Yue Y."/>
            <person name="Zhu X.G."/>
            <person name="Wu Y."/>
            <person name="Hong X.N."/>
            <person name="Fan G.Y."/>
            <person name="Tong Y."/>
            <person name="Zhang D."/>
            <person name="Mao C.L."/>
            <person name="Liu Y.L."/>
            <person name="Hao S.J."/>
            <person name="Liu W.Q."/>
            <person name="Lv M.Q."/>
            <person name="Zhang H.B."/>
            <person name="Liu Y."/>
            <person name="Hu-Tang G.R."/>
            <person name="Wang J.P."/>
            <person name="Wang J.H."/>
            <person name="Sun Y.H."/>
            <person name="Ni S.B."/>
            <person name="Chen W.B."/>
            <person name="Zhang X.C."/>
            <person name="Jiao Y.N."/>
            <person name="Eichler E.E."/>
            <person name="Li G.H."/>
            <person name="Liu X."/>
            <person name="Gao L.Z."/>
        </authorList>
    </citation>
    <scope>NUCLEOTIDE SEQUENCE [LARGE SCALE GENOMIC DNA]</scope>
    <source>
        <strain evidence="3">cv. GT1</strain>
        <tissue evidence="2">Leaf</tissue>
    </source>
</reference>
<evidence type="ECO:0000313" key="3">
    <source>
        <dbReference type="Proteomes" id="UP000467840"/>
    </source>
</evidence>
<feature type="region of interest" description="Disordered" evidence="1">
    <location>
        <begin position="247"/>
        <end position="273"/>
    </location>
</feature>
<dbReference type="PANTHER" id="PTHR36034">
    <property type="entry name" value="EXPRESSED PROTEIN"/>
    <property type="match status" value="1"/>
</dbReference>
<name>A0A6A6LHK3_HEVBR</name>
<protein>
    <submittedName>
        <fullName evidence="2">Uncharacterized protein</fullName>
    </submittedName>
</protein>
<organism evidence="2 3">
    <name type="scientific">Hevea brasiliensis</name>
    <name type="common">Para rubber tree</name>
    <name type="synonym">Siphonia brasiliensis</name>
    <dbReference type="NCBI Taxonomy" id="3981"/>
    <lineage>
        <taxon>Eukaryota</taxon>
        <taxon>Viridiplantae</taxon>
        <taxon>Streptophyta</taxon>
        <taxon>Embryophyta</taxon>
        <taxon>Tracheophyta</taxon>
        <taxon>Spermatophyta</taxon>
        <taxon>Magnoliopsida</taxon>
        <taxon>eudicotyledons</taxon>
        <taxon>Gunneridae</taxon>
        <taxon>Pentapetalae</taxon>
        <taxon>rosids</taxon>
        <taxon>fabids</taxon>
        <taxon>Malpighiales</taxon>
        <taxon>Euphorbiaceae</taxon>
        <taxon>Crotonoideae</taxon>
        <taxon>Micrandreae</taxon>
        <taxon>Hevea</taxon>
    </lineage>
</organism>
<feature type="region of interest" description="Disordered" evidence="1">
    <location>
        <begin position="48"/>
        <end position="71"/>
    </location>
</feature>
<dbReference type="AlphaFoldDB" id="A0A6A6LHK3"/>
<feature type="region of interest" description="Disordered" evidence="1">
    <location>
        <begin position="159"/>
        <end position="205"/>
    </location>
</feature>
<accession>A0A6A6LHK3</accession>
<comment type="caution">
    <text evidence="2">The sequence shown here is derived from an EMBL/GenBank/DDBJ whole genome shotgun (WGS) entry which is preliminary data.</text>
</comment>
<dbReference type="Proteomes" id="UP000467840">
    <property type="component" value="Chromosome 1"/>
</dbReference>
<evidence type="ECO:0000256" key="1">
    <source>
        <dbReference type="SAM" id="MobiDB-lite"/>
    </source>
</evidence>